<evidence type="ECO:0000313" key="1">
    <source>
        <dbReference type="EMBL" id="TPX42133.1"/>
    </source>
</evidence>
<name>A0A507CSK3_9FUNG</name>
<accession>A0A507CSK3</accession>
<organism evidence="1 2">
    <name type="scientific">Synchytrium endobioticum</name>
    <dbReference type="NCBI Taxonomy" id="286115"/>
    <lineage>
        <taxon>Eukaryota</taxon>
        <taxon>Fungi</taxon>
        <taxon>Fungi incertae sedis</taxon>
        <taxon>Chytridiomycota</taxon>
        <taxon>Chytridiomycota incertae sedis</taxon>
        <taxon>Chytridiomycetes</taxon>
        <taxon>Synchytriales</taxon>
        <taxon>Synchytriaceae</taxon>
        <taxon>Synchytrium</taxon>
    </lineage>
</organism>
<dbReference type="EMBL" id="QEAM01000284">
    <property type="protein sequence ID" value="TPX42133.1"/>
    <property type="molecule type" value="Genomic_DNA"/>
</dbReference>
<reference evidence="1 2" key="1">
    <citation type="journal article" date="2019" name="Sci. Rep.">
        <title>Comparative genomics of chytrid fungi reveal insights into the obligate biotrophic and pathogenic lifestyle of Synchytrium endobioticum.</title>
        <authorList>
            <person name="van de Vossenberg B.T.L.H."/>
            <person name="Warris S."/>
            <person name="Nguyen H.D.T."/>
            <person name="van Gent-Pelzer M.P.E."/>
            <person name="Joly D.L."/>
            <person name="van de Geest H.C."/>
            <person name="Bonants P.J.M."/>
            <person name="Smith D.S."/>
            <person name="Levesque C.A."/>
            <person name="van der Lee T.A.J."/>
        </authorList>
    </citation>
    <scope>NUCLEOTIDE SEQUENCE [LARGE SCALE GENOMIC DNA]</scope>
    <source>
        <strain evidence="1 2">LEV6574</strain>
    </source>
</reference>
<protein>
    <submittedName>
        <fullName evidence="1">Uncharacterized protein</fullName>
    </submittedName>
</protein>
<evidence type="ECO:0000313" key="2">
    <source>
        <dbReference type="Proteomes" id="UP000320475"/>
    </source>
</evidence>
<gene>
    <name evidence="1" type="ORF">SeLEV6574_g05738</name>
</gene>
<dbReference type="AlphaFoldDB" id="A0A507CSK3"/>
<comment type="caution">
    <text evidence="1">The sequence shown here is derived from an EMBL/GenBank/DDBJ whole genome shotgun (WGS) entry which is preliminary data.</text>
</comment>
<sequence>MPPHKKPQPSSTARLPSYEPYQDFICDGNLSQVEAAGGASMEKEIHRKIHGKARHREYERFHDHAVKIALRYQRCHIANLDMSSHLSKDSIALKLDCDWS</sequence>
<dbReference type="Proteomes" id="UP000320475">
    <property type="component" value="Unassembled WGS sequence"/>
</dbReference>
<proteinExistence type="predicted"/>